<evidence type="ECO:0000256" key="5">
    <source>
        <dbReference type="ARBA" id="ARBA00023295"/>
    </source>
</evidence>
<evidence type="ECO:0000256" key="4">
    <source>
        <dbReference type="ARBA" id="ARBA00022801"/>
    </source>
</evidence>
<keyword evidence="5 6" id="KW-0326">Glycosidase</keyword>
<evidence type="ECO:0000256" key="3">
    <source>
        <dbReference type="ARBA" id="ARBA00022638"/>
    </source>
</evidence>
<dbReference type="PANTHER" id="PTHR38107">
    <property type="match status" value="1"/>
</dbReference>
<keyword evidence="4 6" id="KW-0378">Hydrolase</keyword>
<dbReference type="SUPFAM" id="SSF53955">
    <property type="entry name" value="Lysozyme-like"/>
    <property type="match status" value="1"/>
</dbReference>
<name>A0A3S3U945_9RHOB</name>
<dbReference type="GO" id="GO:0009253">
    <property type="term" value="P:peptidoglycan catabolic process"/>
    <property type="evidence" value="ECO:0007669"/>
    <property type="project" value="InterPro"/>
</dbReference>
<accession>A0A3S3U945</accession>
<comment type="catalytic activity">
    <reaction evidence="1 6">
        <text>Hydrolysis of (1-&gt;4)-beta-linkages between N-acetylmuramic acid and N-acetyl-D-glucosamine residues in a peptidoglycan and between N-acetyl-D-glucosamine residues in chitodextrins.</text>
        <dbReference type="EC" id="3.2.1.17"/>
    </reaction>
</comment>
<comment type="caution">
    <text evidence="7">The sequence shown here is derived from an EMBL/GenBank/DDBJ whole genome shotgun (WGS) entry which is preliminary data.</text>
</comment>
<dbReference type="InterPro" id="IPR034690">
    <property type="entry name" value="Endolysin_T4_type"/>
</dbReference>
<evidence type="ECO:0000256" key="2">
    <source>
        <dbReference type="ARBA" id="ARBA00022529"/>
    </source>
</evidence>
<comment type="similarity">
    <text evidence="6">Belongs to the glycosyl hydrolase 24 family.</text>
</comment>
<evidence type="ECO:0000256" key="1">
    <source>
        <dbReference type="ARBA" id="ARBA00000632"/>
    </source>
</evidence>
<dbReference type="InterPro" id="IPR023346">
    <property type="entry name" value="Lysozyme-like_dom_sf"/>
</dbReference>
<dbReference type="Gene3D" id="1.10.530.40">
    <property type="match status" value="1"/>
</dbReference>
<evidence type="ECO:0000313" key="8">
    <source>
        <dbReference type="Proteomes" id="UP000287168"/>
    </source>
</evidence>
<dbReference type="RefSeq" id="WP_128488180.1">
    <property type="nucleotide sequence ID" value="NZ_JBHLXB010000017.1"/>
</dbReference>
<gene>
    <name evidence="7" type="ORF">EP867_08615</name>
</gene>
<evidence type="ECO:0000313" key="7">
    <source>
        <dbReference type="EMBL" id="RWY41784.1"/>
    </source>
</evidence>
<keyword evidence="3 6" id="KW-0081">Bacteriolytic enzyme</keyword>
<dbReference type="EC" id="3.2.1.17" evidence="6"/>
<dbReference type="Proteomes" id="UP000287168">
    <property type="component" value="Unassembled WGS sequence"/>
</dbReference>
<organism evidence="7 8">
    <name type="scientific">Falsigemmobacter intermedius</name>
    <dbReference type="NCBI Taxonomy" id="1553448"/>
    <lineage>
        <taxon>Bacteria</taxon>
        <taxon>Pseudomonadati</taxon>
        <taxon>Pseudomonadota</taxon>
        <taxon>Alphaproteobacteria</taxon>
        <taxon>Rhodobacterales</taxon>
        <taxon>Paracoccaceae</taxon>
        <taxon>Falsigemmobacter</taxon>
    </lineage>
</organism>
<dbReference type="PANTHER" id="PTHR38107:SF3">
    <property type="entry name" value="LYSOZYME RRRD-RELATED"/>
    <property type="match status" value="1"/>
</dbReference>
<reference evidence="7 8" key="1">
    <citation type="journal article" date="2015" name="Int. J. Syst. Evol. Microbiol.">
        <title>Gemmobacter intermedius sp. nov., isolated from a white stork (Ciconia ciconia).</title>
        <authorList>
            <person name="Kampfer P."/>
            <person name="Jerzak L."/>
            <person name="Wilharm G."/>
            <person name="Golke J."/>
            <person name="Busse H.J."/>
            <person name="Glaeser S.P."/>
        </authorList>
    </citation>
    <scope>NUCLEOTIDE SEQUENCE [LARGE SCALE GENOMIC DNA]</scope>
    <source>
        <strain evidence="7 8">119/4</strain>
    </source>
</reference>
<dbReference type="GO" id="GO:0031640">
    <property type="term" value="P:killing of cells of another organism"/>
    <property type="evidence" value="ECO:0007669"/>
    <property type="project" value="UniProtKB-KW"/>
</dbReference>
<keyword evidence="8" id="KW-1185">Reference proteome</keyword>
<dbReference type="EMBL" id="SBLC01000009">
    <property type="protein sequence ID" value="RWY41784.1"/>
    <property type="molecule type" value="Genomic_DNA"/>
</dbReference>
<evidence type="ECO:0000256" key="6">
    <source>
        <dbReference type="RuleBase" id="RU003788"/>
    </source>
</evidence>
<dbReference type="AlphaFoldDB" id="A0A3S3U945"/>
<dbReference type="GO" id="GO:0003796">
    <property type="term" value="F:lysozyme activity"/>
    <property type="evidence" value="ECO:0007669"/>
    <property type="project" value="UniProtKB-EC"/>
</dbReference>
<dbReference type="GO" id="GO:0016998">
    <property type="term" value="P:cell wall macromolecule catabolic process"/>
    <property type="evidence" value="ECO:0007669"/>
    <property type="project" value="InterPro"/>
</dbReference>
<protein>
    <recommendedName>
        <fullName evidence="6">Lysozyme</fullName>
        <ecNumber evidence="6">3.2.1.17</ecNumber>
    </recommendedName>
</protein>
<dbReference type="InterPro" id="IPR002196">
    <property type="entry name" value="Glyco_hydro_24"/>
</dbReference>
<proteinExistence type="inferred from homology"/>
<dbReference type="HAMAP" id="MF_04110">
    <property type="entry name" value="ENDOLYSIN_T4"/>
    <property type="match status" value="1"/>
</dbReference>
<dbReference type="Pfam" id="PF00959">
    <property type="entry name" value="Phage_lysozyme"/>
    <property type="match status" value="1"/>
</dbReference>
<dbReference type="InterPro" id="IPR023347">
    <property type="entry name" value="Lysozyme_dom_sf"/>
</dbReference>
<dbReference type="OrthoDB" id="5327667at2"/>
<dbReference type="CDD" id="cd16900">
    <property type="entry name" value="endolysin_R21-like"/>
    <property type="match status" value="1"/>
</dbReference>
<sequence length="184" mass="19423">MFAGVINSLFQVILRRRAGPAAEPAPLLPQAALLLAAAAFVMPWEGLRTEAYLDRLAEPPVWTICYGETRGVTPGLQRSRADCEAGLLAALDSYHQALAACLPGLSAQPVGVQVALTSWTYNVGPGAACGSTLVRLARAGDWAAACSELPRWNRAGGRVVAGLTARRLAETTLCLKALPKESRT</sequence>
<dbReference type="InterPro" id="IPR051018">
    <property type="entry name" value="Bacteriophage_GH24"/>
</dbReference>
<keyword evidence="2 6" id="KW-0929">Antimicrobial</keyword>
<dbReference type="GO" id="GO:0042742">
    <property type="term" value="P:defense response to bacterium"/>
    <property type="evidence" value="ECO:0007669"/>
    <property type="project" value="UniProtKB-KW"/>
</dbReference>